<evidence type="ECO:0000313" key="2">
    <source>
        <dbReference type="EMBL" id="CAG8658899.1"/>
    </source>
</evidence>
<dbReference type="GO" id="GO:0006886">
    <property type="term" value="P:intracellular protein transport"/>
    <property type="evidence" value="ECO:0007669"/>
    <property type="project" value="InterPro"/>
</dbReference>
<comment type="caution">
    <text evidence="2">The sequence shown here is derived from an EMBL/GenBank/DDBJ whole genome shotgun (WGS) entry which is preliminary data.</text>
</comment>
<dbReference type="AlphaFoldDB" id="A0A9N9E1F0"/>
<accession>A0A9N9E1F0</accession>
<dbReference type="EMBL" id="CAJVPP010005024">
    <property type="protein sequence ID" value="CAG8658899.1"/>
    <property type="molecule type" value="Genomic_DNA"/>
</dbReference>
<evidence type="ECO:0000313" key="3">
    <source>
        <dbReference type="Proteomes" id="UP000789375"/>
    </source>
</evidence>
<proteinExistence type="predicted"/>
<dbReference type="GO" id="GO:0031267">
    <property type="term" value="F:small GTPase binding"/>
    <property type="evidence" value="ECO:0007669"/>
    <property type="project" value="InterPro"/>
</dbReference>
<dbReference type="Proteomes" id="UP000789375">
    <property type="component" value="Unassembled WGS sequence"/>
</dbReference>
<reference evidence="2" key="1">
    <citation type="submission" date="2021-06" db="EMBL/GenBank/DDBJ databases">
        <authorList>
            <person name="Kallberg Y."/>
            <person name="Tangrot J."/>
            <person name="Rosling A."/>
        </authorList>
    </citation>
    <scope>NUCLEOTIDE SEQUENCE</scope>
    <source>
        <strain evidence="2">87-6 pot B 2015</strain>
    </source>
</reference>
<sequence length="305" mass="35070">MPKTKKTTCIIKSNINSKLNIGDGSFNNILKPTFPSTLSINEIISVIKAPNNIKKAKTFPNAFITYKKALIKENHNKNIKLPPMGQLSKVASYYWNEEPENVKEFYRKLSEKAKSFYKQNVIQIVFDKNMIEVEETSRVTSVINKADSNYVNNIQGIEDPVDNIIYTQNSTSVYLPIEDNSASGMSFFPDNNYINSSQASFPNSNFFEDRYLMNQIPNDQEYIKTLECERIQFSPDSDYFNYIQGIEVPGEDIIFTPNSYLPIDYSACNLFDREYGMEHNFTDFVLVENNQESVSIYGTDSDYKL</sequence>
<dbReference type="SUPFAM" id="SSF47095">
    <property type="entry name" value="HMG-box"/>
    <property type="match status" value="1"/>
</dbReference>
<feature type="domain" description="Importin N-terminal" evidence="1">
    <location>
        <begin position="49"/>
        <end position="127"/>
    </location>
</feature>
<keyword evidence="3" id="KW-1185">Reference proteome</keyword>
<dbReference type="InterPro" id="IPR001494">
    <property type="entry name" value="Importin-beta_N"/>
</dbReference>
<dbReference type="InterPro" id="IPR036910">
    <property type="entry name" value="HMG_box_dom_sf"/>
</dbReference>
<organism evidence="2 3">
    <name type="scientific">Funneliformis mosseae</name>
    <name type="common">Endomycorrhizal fungus</name>
    <name type="synonym">Glomus mosseae</name>
    <dbReference type="NCBI Taxonomy" id="27381"/>
    <lineage>
        <taxon>Eukaryota</taxon>
        <taxon>Fungi</taxon>
        <taxon>Fungi incertae sedis</taxon>
        <taxon>Mucoromycota</taxon>
        <taxon>Glomeromycotina</taxon>
        <taxon>Glomeromycetes</taxon>
        <taxon>Glomerales</taxon>
        <taxon>Glomeraceae</taxon>
        <taxon>Funneliformis</taxon>
    </lineage>
</organism>
<protein>
    <submittedName>
        <fullName evidence="2">14838_t:CDS:1</fullName>
    </submittedName>
</protein>
<gene>
    <name evidence="2" type="ORF">FMOSSE_LOCUS11844</name>
</gene>
<dbReference type="PROSITE" id="PS50166">
    <property type="entry name" value="IMPORTIN_B_NT"/>
    <property type="match status" value="1"/>
</dbReference>
<evidence type="ECO:0000259" key="1">
    <source>
        <dbReference type="PROSITE" id="PS50166"/>
    </source>
</evidence>
<name>A0A9N9E1F0_FUNMO</name>
<dbReference type="Gene3D" id="1.10.30.10">
    <property type="entry name" value="High mobility group box domain"/>
    <property type="match status" value="1"/>
</dbReference>